<comment type="pathway">
    <text evidence="1 7">Cell wall biogenesis; peptidoglycan biosynthesis.</text>
</comment>
<dbReference type="UniPathway" id="UPA00219"/>
<keyword evidence="3" id="KW-0808">Transferase</keyword>
<feature type="active site" description="Nucleophile" evidence="7">
    <location>
        <position position="156"/>
    </location>
</feature>
<keyword evidence="6 7" id="KW-0961">Cell wall biogenesis/degradation</keyword>
<dbReference type="Pfam" id="PF03734">
    <property type="entry name" value="YkuD"/>
    <property type="match status" value="1"/>
</dbReference>
<dbReference type="Proteomes" id="UP000256379">
    <property type="component" value="Unassembled WGS sequence"/>
</dbReference>
<dbReference type="Gene3D" id="2.40.440.10">
    <property type="entry name" value="L,D-transpeptidase catalytic domain-like"/>
    <property type="match status" value="1"/>
</dbReference>
<organism evidence="9 10">
    <name type="scientific">Helicobacter didelphidarum</name>
    <dbReference type="NCBI Taxonomy" id="2040648"/>
    <lineage>
        <taxon>Bacteria</taxon>
        <taxon>Pseudomonadati</taxon>
        <taxon>Campylobacterota</taxon>
        <taxon>Epsilonproteobacteria</taxon>
        <taxon>Campylobacterales</taxon>
        <taxon>Helicobacteraceae</taxon>
        <taxon>Helicobacter</taxon>
    </lineage>
</organism>
<dbReference type="InterPro" id="IPR005490">
    <property type="entry name" value="LD_TPept_cat_dom"/>
</dbReference>
<feature type="active site" description="Proton donor/acceptor" evidence="7">
    <location>
        <position position="133"/>
    </location>
</feature>
<dbReference type="OrthoDB" id="9809748at2"/>
<dbReference type="CDD" id="cd16913">
    <property type="entry name" value="YkuD_like"/>
    <property type="match status" value="1"/>
</dbReference>
<dbReference type="InterPro" id="IPR038063">
    <property type="entry name" value="Transpep_catalytic_dom"/>
</dbReference>
<dbReference type="GO" id="GO:0009252">
    <property type="term" value="P:peptidoglycan biosynthetic process"/>
    <property type="evidence" value="ECO:0007669"/>
    <property type="project" value="UniProtKB-UniPathway"/>
</dbReference>
<dbReference type="RefSeq" id="WP_115542837.1">
    <property type="nucleotide sequence ID" value="NZ_NXLQ01000007.1"/>
</dbReference>
<evidence type="ECO:0000256" key="7">
    <source>
        <dbReference type="PROSITE-ProRule" id="PRU01373"/>
    </source>
</evidence>
<reference evidence="9 10" key="1">
    <citation type="submission" date="2018-04" db="EMBL/GenBank/DDBJ databases">
        <title>Novel Campyloabacter and Helicobacter Species and Strains.</title>
        <authorList>
            <person name="Mannion A.J."/>
            <person name="Shen Z."/>
            <person name="Fox J.G."/>
        </authorList>
    </citation>
    <scope>NUCLEOTIDE SEQUENCE [LARGE SCALE GENOMIC DNA]</scope>
    <source>
        <strain evidence="9 10">MIT 17-337</strain>
    </source>
</reference>
<evidence type="ECO:0000256" key="6">
    <source>
        <dbReference type="ARBA" id="ARBA00023316"/>
    </source>
</evidence>
<evidence type="ECO:0000313" key="9">
    <source>
        <dbReference type="EMBL" id="RDU66067.1"/>
    </source>
</evidence>
<dbReference type="PROSITE" id="PS52029">
    <property type="entry name" value="LD_TPASE"/>
    <property type="match status" value="1"/>
</dbReference>
<evidence type="ECO:0000256" key="1">
    <source>
        <dbReference type="ARBA" id="ARBA00004752"/>
    </source>
</evidence>
<proteinExistence type="inferred from homology"/>
<evidence type="ECO:0000256" key="3">
    <source>
        <dbReference type="ARBA" id="ARBA00022679"/>
    </source>
</evidence>
<gene>
    <name evidence="9" type="ORF">CQA53_04485</name>
</gene>
<evidence type="ECO:0000256" key="2">
    <source>
        <dbReference type="ARBA" id="ARBA00005992"/>
    </source>
</evidence>
<keyword evidence="4 7" id="KW-0133">Cell shape</keyword>
<comment type="similarity">
    <text evidence="2">Belongs to the YkuD family.</text>
</comment>
<dbReference type="PANTHER" id="PTHR36699:SF1">
    <property type="entry name" value="L,D-TRANSPEPTIDASE YAFK-RELATED"/>
    <property type="match status" value="1"/>
</dbReference>
<evidence type="ECO:0000259" key="8">
    <source>
        <dbReference type="PROSITE" id="PS52029"/>
    </source>
</evidence>
<evidence type="ECO:0000313" key="10">
    <source>
        <dbReference type="Proteomes" id="UP000256379"/>
    </source>
</evidence>
<dbReference type="GO" id="GO:0004180">
    <property type="term" value="F:carboxypeptidase activity"/>
    <property type="evidence" value="ECO:0007669"/>
    <property type="project" value="UniProtKB-ARBA"/>
</dbReference>
<comment type="caution">
    <text evidence="9">The sequence shown here is derived from an EMBL/GenBank/DDBJ whole genome shotgun (WGS) entry which is preliminary data.</text>
</comment>
<accession>A0A3D8IL49</accession>
<name>A0A3D8IL49_9HELI</name>
<protein>
    <recommendedName>
        <fullName evidence="8">L,D-TPase catalytic domain-containing protein</fullName>
    </recommendedName>
</protein>
<dbReference type="GO" id="GO:0016740">
    <property type="term" value="F:transferase activity"/>
    <property type="evidence" value="ECO:0007669"/>
    <property type="project" value="UniProtKB-KW"/>
</dbReference>
<sequence length="181" mass="20456">MRKILLMSSIGIITLCSILFMSLVYADKNRQYAIDNSLKNKITKIVVLKEKRKLQLYHNEEILKEYHIALGKNPIGHKQFEGDSKTPEGNYIIDSKNPKSRYFLNLGINYPNTKDREYAKQHGKSAGGDIKIHGLPNGMNIAAGLFQSYGDWTDGCIALDNRDVKEIYESVKIGTPIVILP</sequence>
<dbReference type="EMBL" id="NXLQ01000007">
    <property type="protein sequence ID" value="RDU66067.1"/>
    <property type="molecule type" value="Genomic_DNA"/>
</dbReference>
<keyword evidence="10" id="KW-1185">Reference proteome</keyword>
<feature type="domain" description="L,D-TPase catalytic" evidence="8">
    <location>
        <begin position="43"/>
        <end position="180"/>
    </location>
</feature>
<dbReference type="GO" id="GO:0008360">
    <property type="term" value="P:regulation of cell shape"/>
    <property type="evidence" value="ECO:0007669"/>
    <property type="project" value="UniProtKB-UniRule"/>
</dbReference>
<keyword evidence="5 7" id="KW-0573">Peptidoglycan synthesis</keyword>
<evidence type="ECO:0000256" key="4">
    <source>
        <dbReference type="ARBA" id="ARBA00022960"/>
    </source>
</evidence>
<dbReference type="GO" id="GO:0071555">
    <property type="term" value="P:cell wall organization"/>
    <property type="evidence" value="ECO:0007669"/>
    <property type="project" value="UniProtKB-UniRule"/>
</dbReference>
<dbReference type="SUPFAM" id="SSF141523">
    <property type="entry name" value="L,D-transpeptidase catalytic domain-like"/>
    <property type="match status" value="1"/>
</dbReference>
<dbReference type="AlphaFoldDB" id="A0A3D8IL49"/>
<evidence type="ECO:0000256" key="5">
    <source>
        <dbReference type="ARBA" id="ARBA00022984"/>
    </source>
</evidence>
<dbReference type="PANTHER" id="PTHR36699">
    <property type="entry name" value="LD-TRANSPEPTIDASE"/>
    <property type="match status" value="1"/>
</dbReference>